<comment type="caution">
    <text evidence="1">The sequence shown here is derived from an EMBL/GenBank/DDBJ whole genome shotgun (WGS) entry which is preliminary data.</text>
</comment>
<gene>
    <name evidence="1" type="ORF">C4D60_Mb10t06540</name>
</gene>
<protein>
    <submittedName>
        <fullName evidence="1">Uncharacterized protein</fullName>
    </submittedName>
</protein>
<organism evidence="1 2">
    <name type="scientific">Musa balbisiana</name>
    <name type="common">Banana</name>
    <dbReference type="NCBI Taxonomy" id="52838"/>
    <lineage>
        <taxon>Eukaryota</taxon>
        <taxon>Viridiplantae</taxon>
        <taxon>Streptophyta</taxon>
        <taxon>Embryophyta</taxon>
        <taxon>Tracheophyta</taxon>
        <taxon>Spermatophyta</taxon>
        <taxon>Magnoliopsida</taxon>
        <taxon>Liliopsida</taxon>
        <taxon>Zingiberales</taxon>
        <taxon>Musaceae</taxon>
        <taxon>Musa</taxon>
    </lineage>
</organism>
<name>A0A4V4H4M8_MUSBA</name>
<accession>A0A4V4H4M8</accession>
<dbReference type="Proteomes" id="UP000317650">
    <property type="component" value="Chromosome 10"/>
</dbReference>
<dbReference type="AlphaFoldDB" id="A0A4V4H4M8"/>
<dbReference type="EMBL" id="PYDT01000008">
    <property type="protein sequence ID" value="THU52686.1"/>
    <property type="molecule type" value="Genomic_DNA"/>
</dbReference>
<evidence type="ECO:0000313" key="1">
    <source>
        <dbReference type="EMBL" id="THU52686.1"/>
    </source>
</evidence>
<sequence length="71" mass="7577">MAAATLRSVLRRNSLLPLFETCHLRDLLFFSSSVGAAAAAYGGTMSPDSPLHGGIPRELLRVLPLRGSQVL</sequence>
<keyword evidence="2" id="KW-1185">Reference proteome</keyword>
<evidence type="ECO:0000313" key="2">
    <source>
        <dbReference type="Proteomes" id="UP000317650"/>
    </source>
</evidence>
<reference evidence="1 2" key="1">
    <citation type="journal article" date="2019" name="Nat. Plants">
        <title>Genome sequencing of Musa balbisiana reveals subgenome evolution and function divergence in polyploid bananas.</title>
        <authorList>
            <person name="Yao X."/>
        </authorList>
    </citation>
    <scope>NUCLEOTIDE SEQUENCE [LARGE SCALE GENOMIC DNA]</scope>
    <source>
        <strain evidence="2">cv. DH-PKW</strain>
        <tissue evidence="1">Leaves</tissue>
    </source>
</reference>
<proteinExistence type="predicted"/>